<feature type="transmembrane region" description="Helical" evidence="8">
    <location>
        <begin position="490"/>
        <end position="510"/>
    </location>
</feature>
<feature type="transmembrane region" description="Helical" evidence="8">
    <location>
        <begin position="402"/>
        <end position="421"/>
    </location>
</feature>
<evidence type="ECO:0000256" key="2">
    <source>
        <dbReference type="ARBA" id="ARBA00022676"/>
    </source>
</evidence>
<evidence type="ECO:0000256" key="4">
    <source>
        <dbReference type="ARBA" id="ARBA00022692"/>
    </source>
</evidence>
<feature type="transmembrane region" description="Helical" evidence="8">
    <location>
        <begin position="95"/>
        <end position="117"/>
    </location>
</feature>
<feature type="transmembrane region" description="Helical" evidence="8">
    <location>
        <begin position="433"/>
        <end position="451"/>
    </location>
</feature>
<accession>A0ABP9QVB6</accession>
<evidence type="ECO:0000256" key="5">
    <source>
        <dbReference type="ARBA" id="ARBA00022989"/>
    </source>
</evidence>
<evidence type="ECO:0000256" key="1">
    <source>
        <dbReference type="ARBA" id="ARBA00004141"/>
    </source>
</evidence>
<keyword evidence="10" id="KW-1185">Reference proteome</keyword>
<evidence type="ECO:0000256" key="8">
    <source>
        <dbReference type="SAM" id="Phobius"/>
    </source>
</evidence>
<dbReference type="Proteomes" id="UP001428817">
    <property type="component" value="Unassembled WGS sequence"/>
</dbReference>
<feature type="transmembrane region" description="Helical" evidence="8">
    <location>
        <begin position="129"/>
        <end position="148"/>
    </location>
</feature>
<feature type="transmembrane region" description="Helical" evidence="8">
    <location>
        <begin position="457"/>
        <end position="483"/>
    </location>
</feature>
<dbReference type="RefSeq" id="WP_185065317.1">
    <property type="nucleotide sequence ID" value="NZ_BAABJP010000039.1"/>
</dbReference>
<name>A0ABP9QVB6_9PSEU</name>
<evidence type="ECO:0000313" key="9">
    <source>
        <dbReference type="EMBL" id="GAA5167932.1"/>
    </source>
</evidence>
<evidence type="ECO:0000256" key="3">
    <source>
        <dbReference type="ARBA" id="ARBA00022679"/>
    </source>
</evidence>
<feature type="transmembrane region" description="Helical" evidence="8">
    <location>
        <begin position="294"/>
        <end position="318"/>
    </location>
</feature>
<comment type="caution">
    <text evidence="9">The sequence shown here is derived from an EMBL/GenBank/DDBJ whole genome shotgun (WGS) entry which is preliminary data.</text>
</comment>
<dbReference type="EMBL" id="BAABJP010000039">
    <property type="protein sequence ID" value="GAA5167932.1"/>
    <property type="molecule type" value="Genomic_DNA"/>
</dbReference>
<feature type="transmembrane region" description="Helical" evidence="8">
    <location>
        <begin position="248"/>
        <end position="266"/>
    </location>
</feature>
<comment type="subcellular location">
    <subcellularLocation>
        <location evidence="1">Membrane</location>
        <topology evidence="1">Multi-pass membrane protein</topology>
    </subcellularLocation>
</comment>
<keyword evidence="3" id="KW-0808">Transferase</keyword>
<reference evidence="10" key="1">
    <citation type="journal article" date="2019" name="Int. J. Syst. Evol. Microbiol.">
        <title>The Global Catalogue of Microorganisms (GCM) 10K type strain sequencing project: providing services to taxonomists for standard genome sequencing and annotation.</title>
        <authorList>
            <consortium name="The Broad Institute Genomics Platform"/>
            <consortium name="The Broad Institute Genome Sequencing Center for Infectious Disease"/>
            <person name="Wu L."/>
            <person name="Ma J."/>
        </authorList>
    </citation>
    <scope>NUCLEOTIDE SEQUENCE [LARGE SCALE GENOMIC DNA]</scope>
    <source>
        <strain evidence="10">JCM 18303</strain>
    </source>
</reference>
<protein>
    <submittedName>
        <fullName evidence="9">Polyprenol phosphomannose-dependent alpha 1,6 mannosyltransferase MptB</fullName>
    </submittedName>
</protein>
<dbReference type="NCBIfam" id="NF038066">
    <property type="entry name" value="MptB"/>
    <property type="match status" value="1"/>
</dbReference>
<evidence type="ECO:0000256" key="6">
    <source>
        <dbReference type="ARBA" id="ARBA00023136"/>
    </source>
</evidence>
<proteinExistence type="inferred from homology"/>
<evidence type="ECO:0000256" key="7">
    <source>
        <dbReference type="ARBA" id="ARBA00043987"/>
    </source>
</evidence>
<evidence type="ECO:0000313" key="10">
    <source>
        <dbReference type="Proteomes" id="UP001428817"/>
    </source>
</evidence>
<feature type="transmembrane region" description="Helical" evidence="8">
    <location>
        <begin position="214"/>
        <end position="236"/>
    </location>
</feature>
<keyword evidence="6 8" id="KW-0472">Membrane</keyword>
<comment type="similarity">
    <text evidence="7">Belongs to the MptA/B family.</text>
</comment>
<dbReference type="InterPro" id="IPR049829">
    <property type="entry name" value="MptA/B-like"/>
</dbReference>
<feature type="transmembrane region" description="Helical" evidence="8">
    <location>
        <begin position="54"/>
        <end position="75"/>
    </location>
</feature>
<keyword evidence="5 8" id="KW-1133">Transmembrane helix</keyword>
<dbReference type="Pfam" id="PF26314">
    <property type="entry name" value="MptA_B_family"/>
    <property type="match status" value="1"/>
</dbReference>
<gene>
    <name evidence="9" type="primary">mptB_1</name>
    <name evidence="9" type="ORF">GCM10023321_61290</name>
</gene>
<sequence>MTSQPQLSTTPAGPAAPEAGLSATSVLTEPALAPPAGEFGWWQRWSGNPGRKPLLLGLLGNVILVLGGVGAGGVLRRDPVLEGTPFAAWRFGHGYNLAVMVTYFGLALAVWAWVLLGRDVLSRRAGGRAVLSSALLWTVPIVASPPLFSRDPYSYLAYGTLALQGHDPYVDGPNILTGPITDNVHWFWQDTPAPYGPLFVAVAKAVAGVTGENMILGVILMRLAMMVGLVLFIAAIPGLCRHLGGRPAVALWVAVANPVMIVHLIGGPHNDLLVVGFLAMGTLMVLNRRHAGGIALVTAAAAVKATAGLALPFLVLVWAARLRGPELSRIVRAAAAGIAVFVATLAACSALGGVGLGWLVTASAPTNITNWLSLPTGVGQLVHSVVAWAFGPVWDMPYIQAARALAVLIFLYVGVKLWLSARSGGPDAVRKGALLLIVFVLCSPAVLPWYYTWGMALLAAVAWTARGMQAVILVSCFLIVAAFPSGEVSLYAFGYLILVMACAVVAAISLRKPDPLGLRSTPVPR</sequence>
<organism evidence="9 10">
    <name type="scientific">Pseudonocardia eucalypti</name>
    <dbReference type="NCBI Taxonomy" id="648755"/>
    <lineage>
        <taxon>Bacteria</taxon>
        <taxon>Bacillati</taxon>
        <taxon>Actinomycetota</taxon>
        <taxon>Actinomycetes</taxon>
        <taxon>Pseudonocardiales</taxon>
        <taxon>Pseudonocardiaceae</taxon>
        <taxon>Pseudonocardia</taxon>
    </lineage>
</organism>
<dbReference type="GO" id="GO:0016757">
    <property type="term" value="F:glycosyltransferase activity"/>
    <property type="evidence" value="ECO:0007669"/>
    <property type="project" value="UniProtKB-KW"/>
</dbReference>
<keyword evidence="2 9" id="KW-0328">Glycosyltransferase</keyword>
<feature type="transmembrane region" description="Helical" evidence="8">
    <location>
        <begin position="330"/>
        <end position="359"/>
    </location>
</feature>
<keyword evidence="4 8" id="KW-0812">Transmembrane</keyword>